<dbReference type="EMBL" id="WDAX01000053">
    <property type="protein sequence ID" value="KAB6569158.1"/>
    <property type="molecule type" value="Genomic_DNA"/>
</dbReference>
<dbReference type="Proteomes" id="UP001181239">
    <property type="component" value="Unassembled WGS sequence"/>
</dbReference>
<evidence type="ECO:0000313" key="4">
    <source>
        <dbReference type="Proteomes" id="UP000462922"/>
    </source>
</evidence>
<dbReference type="PANTHER" id="PTHR11228">
    <property type="entry name" value="RADICAL SAM DOMAIN PROTEIN"/>
    <property type="match status" value="1"/>
</dbReference>
<evidence type="ECO:0000313" key="2">
    <source>
        <dbReference type="EMBL" id="KAB6569158.1"/>
    </source>
</evidence>
<dbReference type="InterPro" id="IPR050377">
    <property type="entry name" value="Radical_SAM_PqqE_MftC-like"/>
</dbReference>
<name>A0A7J5RR18_PHOVU</name>
<proteinExistence type="predicted"/>
<protein>
    <submittedName>
        <fullName evidence="3">SPASM domain-containing protein</fullName>
    </submittedName>
</protein>
<dbReference type="CDD" id="cd01335">
    <property type="entry name" value="Radical_SAM"/>
    <property type="match status" value="1"/>
</dbReference>
<reference evidence="2 4" key="1">
    <citation type="journal article" date="2019" name="Nat. Med.">
        <title>A library of human gut bacterial isolates paired with longitudinal multiomics data enables mechanistic microbiome research.</title>
        <authorList>
            <person name="Poyet M."/>
            <person name="Groussin M."/>
            <person name="Gibbons S.M."/>
            <person name="Avila-Pacheco J."/>
            <person name="Jiang X."/>
            <person name="Kearney S.M."/>
            <person name="Perrotta A.R."/>
            <person name="Berdy B."/>
            <person name="Zhao S."/>
            <person name="Lieberman T.D."/>
            <person name="Swanson P.K."/>
            <person name="Smith M."/>
            <person name="Roesemann S."/>
            <person name="Alexander J.E."/>
            <person name="Rich S.A."/>
            <person name="Livny J."/>
            <person name="Vlamakis H."/>
            <person name="Clish C."/>
            <person name="Bullock K."/>
            <person name="Deik A."/>
            <person name="Scott J."/>
            <person name="Pierce K.A."/>
            <person name="Xavier R.J."/>
            <person name="Alm E.J."/>
        </authorList>
    </citation>
    <scope>NUCLEOTIDE SEQUENCE [LARGE SCALE GENOMIC DNA]</scope>
    <source>
        <strain evidence="2 4">BIOML-A110</strain>
    </source>
</reference>
<dbReference type="PANTHER" id="PTHR11228:SF34">
    <property type="entry name" value="TUNGSTEN-CONTAINING ALDEHYDE FERREDOXIN OXIDOREDUCTASE COFACTOR MODIFYING PROTEIN"/>
    <property type="match status" value="1"/>
</dbReference>
<dbReference type="RefSeq" id="WP_117597147.1">
    <property type="nucleotide sequence ID" value="NZ_JAHYMS010000029.1"/>
</dbReference>
<dbReference type="AlphaFoldDB" id="A0A7J5RR18"/>
<dbReference type="SUPFAM" id="SSF102114">
    <property type="entry name" value="Radical SAM enzymes"/>
    <property type="match status" value="1"/>
</dbReference>
<dbReference type="Gene3D" id="3.20.20.70">
    <property type="entry name" value="Aldolase class I"/>
    <property type="match status" value="1"/>
</dbReference>
<evidence type="ECO:0000313" key="3">
    <source>
        <dbReference type="EMBL" id="MDU0239123.1"/>
    </source>
</evidence>
<accession>A0A7J5RR18</accession>
<dbReference type="InterPro" id="IPR058240">
    <property type="entry name" value="rSAM_sf"/>
</dbReference>
<gene>
    <name evidence="2" type="ORF">GAY76_18435</name>
    <name evidence="3" type="ORF">RVH43_00340</name>
</gene>
<dbReference type="InterPro" id="IPR013785">
    <property type="entry name" value="Aldolase_TIM"/>
</dbReference>
<dbReference type="CDD" id="cd21109">
    <property type="entry name" value="SPASM"/>
    <property type="match status" value="1"/>
</dbReference>
<dbReference type="Pfam" id="PF13186">
    <property type="entry name" value="SPASM"/>
    <property type="match status" value="1"/>
</dbReference>
<dbReference type="Proteomes" id="UP000462922">
    <property type="component" value="Unassembled WGS sequence"/>
</dbReference>
<feature type="domain" description="4Fe4S-binding SPASM" evidence="1">
    <location>
        <begin position="215"/>
        <end position="259"/>
    </location>
</feature>
<organism evidence="2 4">
    <name type="scientific">Phocaeicola vulgatus</name>
    <name type="common">Bacteroides vulgatus</name>
    <dbReference type="NCBI Taxonomy" id="821"/>
    <lineage>
        <taxon>Bacteria</taxon>
        <taxon>Pseudomonadati</taxon>
        <taxon>Bacteroidota</taxon>
        <taxon>Bacteroidia</taxon>
        <taxon>Bacteroidales</taxon>
        <taxon>Bacteroidaceae</taxon>
        <taxon>Phocaeicola</taxon>
    </lineage>
</organism>
<comment type="caution">
    <text evidence="2">The sequence shown here is derived from an EMBL/GenBank/DDBJ whole genome shotgun (WGS) entry which is preliminary data.</text>
</comment>
<dbReference type="InterPro" id="IPR023885">
    <property type="entry name" value="4Fe4S-binding_SPASM_dom"/>
</dbReference>
<sequence length="343" mass="39419">MHITPIKPSGITLLATLRCTAACDNCCFGCNPKQGRSMTFEEMKDYVNKSLEAYPDSITKLCLTGGECMLLGKEVDKIISYAQSKGLKASIVSNAYWATDYDRAYRTLKRLKNKGLTSACFSTGEDHNRYVPWMSVRHAAVAAARLGIVNELRVENQLLPTEIIRDLNADDEVTELINQYKLQLSTPYWMEYDNKGKKSRHFKMRLMDSEEKIPCNHLFQDIIINPYGEVYACCGIGVCHIPQMRLGNIHHEPIQTIYERVFEDVLKIWLYTEGPQDVLAFVKKKTGQKFNWHTRHNCDICRTIFTDKSILPILRDNVFEAASLPLLFYHCKAKTENERRTKQ</sequence>
<dbReference type="EMBL" id="JAWDET010000002">
    <property type="protein sequence ID" value="MDU0239123.1"/>
    <property type="molecule type" value="Genomic_DNA"/>
</dbReference>
<reference evidence="3" key="2">
    <citation type="submission" date="2023-10" db="EMBL/GenBank/DDBJ databases">
        <title>Genome of Potential pathogenic bacteria in Crohn's disease.</title>
        <authorList>
            <person name="Rodriguez-Palacios A."/>
        </authorList>
    </citation>
    <scope>NUCLEOTIDE SEQUENCE</scope>
    <source>
        <strain evidence="3">CavFT-hAR11</strain>
    </source>
</reference>
<evidence type="ECO:0000259" key="1">
    <source>
        <dbReference type="Pfam" id="PF13186"/>
    </source>
</evidence>